<dbReference type="InterPro" id="IPR000223">
    <property type="entry name" value="Pept_S26A_signal_pept_1"/>
</dbReference>
<dbReference type="Gene3D" id="2.10.109.10">
    <property type="entry name" value="Umud Fragment, subunit A"/>
    <property type="match status" value="1"/>
</dbReference>
<sequence length="283" mass="31378">MRLRDNLFGVADESESVAVPGADDEPKDESASRRRRRGGKKRKQRPFWQELPILIVVAGVIAALVVNFIGRPYVIPSQSMEPTLHGCTGCVGDRIYVEKLSYDFGDPKPGDVVVFKGPSESWNKGYHSQRSSNVVKRGFQNFFSFFGLVPPDENDLVKRVIAVGGQTVQCCDAQGRVMVDGKPLDEPYANYKYPYQPGLPFATKVAGSLIVDPHGREFGPIKVPDGNLWMMGDNRNESLDSRGHVDDEYSGTVPIDDVRGRAVFKIWPPSRIGPVRSQNPQSN</sequence>
<feature type="transmembrane region" description="Helical" evidence="8">
    <location>
        <begin position="51"/>
        <end position="70"/>
    </location>
</feature>
<evidence type="ECO:0000256" key="8">
    <source>
        <dbReference type="RuleBase" id="RU362042"/>
    </source>
</evidence>
<evidence type="ECO:0000256" key="4">
    <source>
        <dbReference type="ARBA" id="ARBA00013208"/>
    </source>
</evidence>
<evidence type="ECO:0000256" key="7">
    <source>
        <dbReference type="PIRSR" id="PIRSR600223-1"/>
    </source>
</evidence>
<comment type="subcellular location">
    <subcellularLocation>
        <location evidence="2">Cell membrane</location>
        <topology evidence="2">Single-pass type II membrane protein</topology>
    </subcellularLocation>
    <subcellularLocation>
        <location evidence="8">Membrane</location>
        <topology evidence="8">Single-pass type II membrane protein</topology>
    </subcellularLocation>
</comment>
<dbReference type="AlphaFoldDB" id="W5TM35"/>
<feature type="compositionally biased region" description="Basic residues" evidence="9">
    <location>
        <begin position="33"/>
        <end position="42"/>
    </location>
</feature>
<feature type="active site" evidence="7">
    <location>
        <position position="158"/>
    </location>
</feature>
<evidence type="ECO:0000256" key="5">
    <source>
        <dbReference type="ARBA" id="ARBA00022670"/>
    </source>
</evidence>
<evidence type="ECO:0000256" key="1">
    <source>
        <dbReference type="ARBA" id="ARBA00000677"/>
    </source>
</evidence>
<dbReference type="HOGENOM" id="CLU_028723_0_0_11"/>
<dbReference type="InterPro" id="IPR036286">
    <property type="entry name" value="LexA/Signal_pep-like_sf"/>
</dbReference>
<dbReference type="Proteomes" id="UP000019150">
    <property type="component" value="Chromosome"/>
</dbReference>
<evidence type="ECO:0000313" key="12">
    <source>
        <dbReference type="Proteomes" id="UP000019150"/>
    </source>
</evidence>
<dbReference type="Pfam" id="PF10502">
    <property type="entry name" value="Peptidase_S26"/>
    <property type="match status" value="1"/>
</dbReference>
<dbReference type="GO" id="GO:0004252">
    <property type="term" value="F:serine-type endopeptidase activity"/>
    <property type="evidence" value="ECO:0007669"/>
    <property type="project" value="InterPro"/>
</dbReference>
<keyword evidence="8" id="KW-0812">Transmembrane</keyword>
<reference evidence="11 12" key="1">
    <citation type="journal article" date="2014" name="Appl. Environ. Microbiol.">
        <title>Insights into the Microbial Degradation of Rubber and Gutta-Percha by Analysis of the Complete Genome of Nocardia nova SH22a.</title>
        <authorList>
            <person name="Luo Q."/>
            <person name="Hiessl S."/>
            <person name="Poehlein A."/>
            <person name="Daniel R."/>
            <person name="Steinbuchel A."/>
        </authorList>
    </citation>
    <scope>NUCLEOTIDE SEQUENCE [LARGE SCALE GENOMIC DNA]</scope>
    <source>
        <strain evidence="11">SH22a</strain>
    </source>
</reference>
<protein>
    <recommendedName>
        <fullName evidence="4 8">Signal peptidase I</fullName>
        <ecNumber evidence="4 8">3.4.21.89</ecNumber>
    </recommendedName>
</protein>
<dbReference type="PROSITE" id="PS00501">
    <property type="entry name" value="SPASE_I_1"/>
    <property type="match status" value="1"/>
</dbReference>
<name>W5TM35_9NOCA</name>
<feature type="domain" description="Peptidase S26" evidence="10">
    <location>
        <begin position="50"/>
        <end position="267"/>
    </location>
</feature>
<accession>W5TM35</accession>
<feature type="active site" evidence="7">
    <location>
        <position position="79"/>
    </location>
</feature>
<dbReference type="NCBIfam" id="TIGR02227">
    <property type="entry name" value="sigpep_I_bact"/>
    <property type="match status" value="1"/>
</dbReference>
<keyword evidence="8" id="KW-0472">Membrane</keyword>
<evidence type="ECO:0000256" key="6">
    <source>
        <dbReference type="ARBA" id="ARBA00022801"/>
    </source>
</evidence>
<organism evidence="11 12">
    <name type="scientific">Nocardia nova SH22a</name>
    <dbReference type="NCBI Taxonomy" id="1415166"/>
    <lineage>
        <taxon>Bacteria</taxon>
        <taxon>Bacillati</taxon>
        <taxon>Actinomycetota</taxon>
        <taxon>Actinomycetes</taxon>
        <taxon>Mycobacteriales</taxon>
        <taxon>Nocardiaceae</taxon>
        <taxon>Nocardia</taxon>
    </lineage>
</organism>
<dbReference type="PANTHER" id="PTHR43390">
    <property type="entry name" value="SIGNAL PEPTIDASE I"/>
    <property type="match status" value="1"/>
</dbReference>
<keyword evidence="8" id="KW-1133">Transmembrane helix</keyword>
<dbReference type="InterPro" id="IPR019756">
    <property type="entry name" value="Pept_S26A_signal_pept_1_Ser-AS"/>
</dbReference>
<dbReference type="PROSITE" id="PS00761">
    <property type="entry name" value="SPASE_I_3"/>
    <property type="match status" value="1"/>
</dbReference>
<evidence type="ECO:0000256" key="9">
    <source>
        <dbReference type="SAM" id="MobiDB-lite"/>
    </source>
</evidence>
<dbReference type="GO" id="GO:0006465">
    <property type="term" value="P:signal peptide processing"/>
    <property type="evidence" value="ECO:0007669"/>
    <property type="project" value="InterPro"/>
</dbReference>
<dbReference type="GO" id="GO:0005886">
    <property type="term" value="C:plasma membrane"/>
    <property type="evidence" value="ECO:0007669"/>
    <property type="project" value="UniProtKB-SubCell"/>
</dbReference>
<dbReference type="OrthoDB" id="9815782at2"/>
<comment type="similarity">
    <text evidence="3 8">Belongs to the peptidase S26 family.</text>
</comment>
<comment type="catalytic activity">
    <reaction evidence="1 8">
        <text>Cleavage of hydrophobic, N-terminal signal or leader sequences from secreted and periplasmic proteins.</text>
        <dbReference type="EC" id="3.4.21.89"/>
    </reaction>
</comment>
<dbReference type="PRINTS" id="PR00727">
    <property type="entry name" value="LEADERPTASE"/>
</dbReference>
<dbReference type="EMBL" id="CP006850">
    <property type="protein sequence ID" value="AHH20380.1"/>
    <property type="molecule type" value="Genomic_DNA"/>
</dbReference>
<dbReference type="GO" id="GO:0009003">
    <property type="term" value="F:signal peptidase activity"/>
    <property type="evidence" value="ECO:0007669"/>
    <property type="project" value="UniProtKB-EC"/>
</dbReference>
<keyword evidence="6 8" id="KW-0378">Hydrolase</keyword>
<dbReference type="InterPro" id="IPR019533">
    <property type="entry name" value="Peptidase_S26"/>
</dbReference>
<dbReference type="STRING" id="1415166.NONO_c56000"/>
<dbReference type="PANTHER" id="PTHR43390:SF1">
    <property type="entry name" value="CHLOROPLAST PROCESSING PEPTIDASE"/>
    <property type="match status" value="1"/>
</dbReference>
<dbReference type="KEGG" id="nno:NONO_c56000"/>
<evidence type="ECO:0000313" key="11">
    <source>
        <dbReference type="EMBL" id="AHH20380.1"/>
    </source>
</evidence>
<evidence type="ECO:0000256" key="2">
    <source>
        <dbReference type="ARBA" id="ARBA00004401"/>
    </source>
</evidence>
<evidence type="ECO:0000256" key="3">
    <source>
        <dbReference type="ARBA" id="ARBA00009370"/>
    </source>
</evidence>
<keyword evidence="12" id="KW-1185">Reference proteome</keyword>
<keyword evidence="5 8" id="KW-0645">Protease</keyword>
<dbReference type="PATRIC" id="fig|1415166.3.peg.5770"/>
<dbReference type="SUPFAM" id="SSF51306">
    <property type="entry name" value="LexA/Signal peptidase"/>
    <property type="match status" value="1"/>
</dbReference>
<feature type="region of interest" description="Disordered" evidence="9">
    <location>
        <begin position="14"/>
        <end position="42"/>
    </location>
</feature>
<dbReference type="CDD" id="cd06530">
    <property type="entry name" value="S26_SPase_I"/>
    <property type="match status" value="1"/>
</dbReference>
<dbReference type="InterPro" id="IPR019758">
    <property type="entry name" value="Pept_S26A_signal_pept_1_CS"/>
</dbReference>
<dbReference type="EC" id="3.4.21.89" evidence="4 8"/>
<proteinExistence type="inferred from homology"/>
<evidence type="ECO:0000259" key="10">
    <source>
        <dbReference type="Pfam" id="PF10502"/>
    </source>
</evidence>
<dbReference type="eggNOG" id="COG0681">
    <property type="taxonomic scope" value="Bacteria"/>
</dbReference>
<gene>
    <name evidence="11" type="ORF">NONO_c56000</name>
</gene>